<proteinExistence type="predicted"/>
<dbReference type="InterPro" id="IPR048301">
    <property type="entry name" value="NucS_C"/>
</dbReference>
<dbReference type="GO" id="GO:0003677">
    <property type="term" value="F:DNA binding"/>
    <property type="evidence" value="ECO:0007669"/>
    <property type="project" value="UniProtKB-KW"/>
</dbReference>
<comment type="caution">
    <text evidence="3">The sequence shown here is derived from an EMBL/GenBank/DDBJ whole genome shotgun (WGS) entry which is preliminary data.</text>
</comment>
<protein>
    <recommendedName>
        <fullName evidence="2">Endonuclease NucS C-terminal domain-containing protein</fullName>
    </recommendedName>
</protein>
<evidence type="ECO:0000259" key="2">
    <source>
        <dbReference type="Pfam" id="PF01939"/>
    </source>
</evidence>
<name>X1HAS2_9ZZZZ</name>
<dbReference type="InterPro" id="IPR011856">
    <property type="entry name" value="tRNA_endonuc-like_dom_sf"/>
</dbReference>
<evidence type="ECO:0000256" key="1">
    <source>
        <dbReference type="ARBA" id="ARBA00023125"/>
    </source>
</evidence>
<organism evidence="3">
    <name type="scientific">marine sediment metagenome</name>
    <dbReference type="NCBI Taxonomy" id="412755"/>
    <lineage>
        <taxon>unclassified sequences</taxon>
        <taxon>metagenomes</taxon>
        <taxon>ecological metagenomes</taxon>
    </lineage>
</organism>
<dbReference type="CDD" id="cd22341">
    <property type="entry name" value="NucS-like"/>
    <property type="match status" value="1"/>
</dbReference>
<gene>
    <name evidence="3" type="ORF">S03H2_26452</name>
</gene>
<feature type="non-terminal residue" evidence="3">
    <location>
        <position position="1"/>
    </location>
</feature>
<dbReference type="Gene3D" id="3.40.1350.10">
    <property type="match status" value="1"/>
</dbReference>
<keyword evidence="1" id="KW-0238">DNA-binding</keyword>
<accession>X1HAS2</accession>
<dbReference type="InterPro" id="IPR002793">
    <property type="entry name" value="Endonuclease_NucS"/>
</dbReference>
<dbReference type="AlphaFoldDB" id="X1HAS2"/>
<feature type="non-terminal residue" evidence="3">
    <location>
        <position position="105"/>
    </location>
</feature>
<reference evidence="3" key="1">
    <citation type="journal article" date="2014" name="Front. Microbiol.">
        <title>High frequency of phylogenetically diverse reductive dehalogenase-homologous genes in deep subseafloor sedimentary metagenomes.</title>
        <authorList>
            <person name="Kawai M."/>
            <person name="Futagami T."/>
            <person name="Toyoda A."/>
            <person name="Takaki Y."/>
            <person name="Nishi S."/>
            <person name="Hori S."/>
            <person name="Arai W."/>
            <person name="Tsubouchi T."/>
            <person name="Morono Y."/>
            <person name="Uchiyama I."/>
            <person name="Ito T."/>
            <person name="Fujiyama A."/>
            <person name="Inagaki F."/>
            <person name="Takami H."/>
        </authorList>
    </citation>
    <scope>NUCLEOTIDE SEQUENCE</scope>
    <source>
        <strain evidence="3">Expedition CK06-06</strain>
    </source>
</reference>
<feature type="domain" description="Endonuclease NucS C-terminal" evidence="2">
    <location>
        <begin position="37"/>
        <end position="101"/>
    </location>
</feature>
<dbReference type="EMBL" id="BARU01015349">
    <property type="protein sequence ID" value="GAH50944.1"/>
    <property type="molecule type" value="Genomic_DNA"/>
</dbReference>
<sequence>QKEAEEYGIENIYNFGMEKHLEDFLISNWQKTSFGKDYELIYEEGDLVSQQYPTDIGYIDILAINKKTGDYLVIELKKGRSSDSVIGQITRYVAWVKENLAKTKK</sequence>
<evidence type="ECO:0000313" key="3">
    <source>
        <dbReference type="EMBL" id="GAH50944.1"/>
    </source>
</evidence>
<dbReference type="GO" id="GO:0004519">
    <property type="term" value="F:endonuclease activity"/>
    <property type="evidence" value="ECO:0007669"/>
    <property type="project" value="InterPro"/>
</dbReference>
<dbReference type="Pfam" id="PF01939">
    <property type="entry name" value="NucS_C"/>
    <property type="match status" value="1"/>
</dbReference>